<evidence type="ECO:0000313" key="8">
    <source>
        <dbReference type="Proteomes" id="UP001262754"/>
    </source>
</evidence>
<organism evidence="7 8">
    <name type="scientific">Caulobacter rhizosphaerae</name>
    <dbReference type="NCBI Taxonomy" id="2010972"/>
    <lineage>
        <taxon>Bacteria</taxon>
        <taxon>Pseudomonadati</taxon>
        <taxon>Pseudomonadota</taxon>
        <taxon>Alphaproteobacteria</taxon>
        <taxon>Caulobacterales</taxon>
        <taxon>Caulobacteraceae</taxon>
        <taxon>Caulobacter</taxon>
    </lineage>
</organism>
<comment type="similarity">
    <text evidence="1">Belongs to the sigma-70 factor family. ECF subfamily.</text>
</comment>
<reference evidence="7 8" key="1">
    <citation type="submission" date="2023-07" db="EMBL/GenBank/DDBJ databases">
        <title>Sorghum-associated microbial communities from plants grown in Nebraska, USA.</title>
        <authorList>
            <person name="Schachtman D."/>
        </authorList>
    </citation>
    <scope>NUCLEOTIDE SEQUENCE [LARGE SCALE GENOMIC DNA]</scope>
    <source>
        <strain evidence="7 8">DS2154</strain>
    </source>
</reference>
<dbReference type="InterPro" id="IPR039425">
    <property type="entry name" value="RNA_pol_sigma-70-like"/>
</dbReference>
<evidence type="ECO:0000313" key="7">
    <source>
        <dbReference type="EMBL" id="MDR6532745.1"/>
    </source>
</evidence>
<dbReference type="Pfam" id="PF04542">
    <property type="entry name" value="Sigma70_r2"/>
    <property type="match status" value="1"/>
</dbReference>
<dbReference type="Gene3D" id="1.10.10.10">
    <property type="entry name" value="Winged helix-like DNA-binding domain superfamily/Winged helix DNA-binding domain"/>
    <property type="match status" value="1"/>
</dbReference>
<dbReference type="InterPro" id="IPR013325">
    <property type="entry name" value="RNA_pol_sigma_r2"/>
</dbReference>
<dbReference type="SUPFAM" id="SSF88659">
    <property type="entry name" value="Sigma3 and sigma4 domains of RNA polymerase sigma factors"/>
    <property type="match status" value="1"/>
</dbReference>
<keyword evidence="2" id="KW-0805">Transcription regulation</keyword>
<dbReference type="Pfam" id="PF08281">
    <property type="entry name" value="Sigma70_r4_2"/>
    <property type="match status" value="1"/>
</dbReference>
<feature type="domain" description="RNA polymerase sigma factor 70 region 4 type 2" evidence="6">
    <location>
        <begin position="141"/>
        <end position="193"/>
    </location>
</feature>
<gene>
    <name evidence="7" type="ORF">J2800_003505</name>
</gene>
<dbReference type="EMBL" id="JAVDRL010000010">
    <property type="protein sequence ID" value="MDR6532745.1"/>
    <property type="molecule type" value="Genomic_DNA"/>
</dbReference>
<name>A0ABU1N2S8_9CAUL</name>
<evidence type="ECO:0000259" key="6">
    <source>
        <dbReference type="Pfam" id="PF08281"/>
    </source>
</evidence>
<dbReference type="CDD" id="cd06171">
    <property type="entry name" value="Sigma70_r4"/>
    <property type="match status" value="1"/>
</dbReference>
<comment type="caution">
    <text evidence="7">The sequence shown here is derived from an EMBL/GenBank/DDBJ whole genome shotgun (WGS) entry which is preliminary data.</text>
</comment>
<dbReference type="SUPFAM" id="SSF88946">
    <property type="entry name" value="Sigma2 domain of RNA polymerase sigma factors"/>
    <property type="match status" value="1"/>
</dbReference>
<dbReference type="InterPro" id="IPR013324">
    <property type="entry name" value="RNA_pol_sigma_r3/r4-like"/>
</dbReference>
<sequence length="229" mass="25060">MDISPTAKLLETSARWSGSETALSNEARSFVSQSDGSALLDENDFRQEVVANIPVLRSFARGLCGDATMGDDLAQDTLLKAWRHRAQFTPGTNLKGWLMKIARNHFYSQRRRRWRETPLDPAASAQIPGVGGAQIQSLILNDLRNALNALSDEQREAMILVGAGGFSHRQAAEMCDVPEGTMKSRVCRARAKLVSLLDHGEVEHDAEPASRAAHLILAELSNRSEARAG</sequence>
<evidence type="ECO:0000256" key="3">
    <source>
        <dbReference type="ARBA" id="ARBA00023082"/>
    </source>
</evidence>
<evidence type="ECO:0000256" key="1">
    <source>
        <dbReference type="ARBA" id="ARBA00010641"/>
    </source>
</evidence>
<keyword evidence="4" id="KW-0804">Transcription</keyword>
<dbReference type="InterPro" id="IPR007627">
    <property type="entry name" value="RNA_pol_sigma70_r2"/>
</dbReference>
<protein>
    <submittedName>
        <fullName evidence="7">RNA polymerase sigma-70 factor (ECF subfamily)</fullName>
    </submittedName>
</protein>
<proteinExistence type="inferred from homology"/>
<dbReference type="InterPro" id="IPR014284">
    <property type="entry name" value="RNA_pol_sigma-70_dom"/>
</dbReference>
<dbReference type="PANTHER" id="PTHR43133:SF25">
    <property type="entry name" value="RNA POLYMERASE SIGMA FACTOR RFAY-RELATED"/>
    <property type="match status" value="1"/>
</dbReference>
<evidence type="ECO:0000256" key="2">
    <source>
        <dbReference type="ARBA" id="ARBA00023015"/>
    </source>
</evidence>
<accession>A0ABU1N2S8</accession>
<evidence type="ECO:0000259" key="5">
    <source>
        <dbReference type="Pfam" id="PF04542"/>
    </source>
</evidence>
<dbReference type="InterPro" id="IPR013249">
    <property type="entry name" value="RNA_pol_sigma70_r4_t2"/>
</dbReference>
<dbReference type="NCBIfam" id="TIGR02937">
    <property type="entry name" value="sigma70-ECF"/>
    <property type="match status" value="1"/>
</dbReference>
<dbReference type="RefSeq" id="WP_056750693.1">
    <property type="nucleotide sequence ID" value="NZ_BMLD01000002.1"/>
</dbReference>
<dbReference type="Gene3D" id="1.10.1740.10">
    <property type="match status" value="1"/>
</dbReference>
<dbReference type="InterPro" id="IPR036388">
    <property type="entry name" value="WH-like_DNA-bd_sf"/>
</dbReference>
<keyword evidence="3" id="KW-0731">Sigma factor</keyword>
<evidence type="ECO:0000256" key="4">
    <source>
        <dbReference type="ARBA" id="ARBA00023163"/>
    </source>
</evidence>
<dbReference type="Proteomes" id="UP001262754">
    <property type="component" value="Unassembled WGS sequence"/>
</dbReference>
<feature type="domain" description="RNA polymerase sigma-70 region 2" evidence="5">
    <location>
        <begin position="51"/>
        <end position="115"/>
    </location>
</feature>
<keyword evidence="8" id="KW-1185">Reference proteome</keyword>
<dbReference type="PANTHER" id="PTHR43133">
    <property type="entry name" value="RNA POLYMERASE ECF-TYPE SIGMA FACTO"/>
    <property type="match status" value="1"/>
</dbReference>